<protein>
    <submittedName>
        <fullName evidence="1">Uncharacterized protein</fullName>
    </submittedName>
</protein>
<dbReference type="STRING" id="1121328.JWYL7_0575"/>
<dbReference type="OrthoDB" id="9898338at2"/>
<reference evidence="2 4" key="2">
    <citation type="submission" date="2016-11" db="EMBL/GenBank/DDBJ databases">
        <authorList>
            <person name="Varghese N."/>
            <person name="Submissions S."/>
        </authorList>
    </citation>
    <scope>NUCLEOTIDE SEQUENCE [LARGE SCALE GENOMIC DNA]</scope>
    <source>
        <strain evidence="2 4">DSM 7308</strain>
    </source>
</reference>
<dbReference type="RefSeq" id="WP_066068791.1">
    <property type="nucleotide sequence ID" value="NZ_FRBG01000002.1"/>
</dbReference>
<dbReference type="PATRIC" id="fig|1121328.3.peg.577"/>
<dbReference type="EMBL" id="FRBG01000002">
    <property type="protein sequence ID" value="SHK49388.1"/>
    <property type="molecule type" value="Genomic_DNA"/>
</dbReference>
<comment type="caution">
    <text evidence="1">The sequence shown here is derived from an EMBL/GenBank/DDBJ whole genome shotgun (WGS) entry which is preliminary data.</text>
</comment>
<dbReference type="Proteomes" id="UP000323392">
    <property type="component" value="Unassembled WGS sequence"/>
</dbReference>
<evidence type="ECO:0000313" key="3">
    <source>
        <dbReference type="Proteomes" id="UP000092605"/>
    </source>
</evidence>
<organism evidence="1 3">
    <name type="scientific">Alkalithermobacter thermoalcaliphilus JW-YL-7 = DSM 7308</name>
    <dbReference type="NCBI Taxonomy" id="1121328"/>
    <lineage>
        <taxon>Bacteria</taxon>
        <taxon>Bacillati</taxon>
        <taxon>Bacillota</taxon>
        <taxon>Clostridia</taxon>
        <taxon>Peptostreptococcales</taxon>
        <taxon>Tepidibacteraceae</taxon>
        <taxon>Alkalithermobacter</taxon>
    </lineage>
</organism>
<proteinExistence type="predicted"/>
<accession>A0A150FR28</accession>
<evidence type="ECO:0000313" key="2">
    <source>
        <dbReference type="EMBL" id="SHK49388.1"/>
    </source>
</evidence>
<reference evidence="1 3" key="1">
    <citation type="submission" date="2016-02" db="EMBL/GenBank/DDBJ databases">
        <title>Draft genome sequence for Clostridium paradoxum JW-YL-7.</title>
        <authorList>
            <person name="Utturkar S.M."/>
            <person name="Lancaster A."/>
            <person name="Poole F.L."/>
            <person name="Adams M.W."/>
            <person name="Brown S.D."/>
        </authorList>
    </citation>
    <scope>NUCLEOTIDE SEQUENCE [LARGE SCALE GENOMIC DNA]</scope>
    <source>
        <strain evidence="1 3">JW-YL-7</strain>
    </source>
</reference>
<name>A0A150FR28_CLOPD</name>
<evidence type="ECO:0000313" key="4">
    <source>
        <dbReference type="Proteomes" id="UP000323392"/>
    </source>
</evidence>
<dbReference type="Proteomes" id="UP000092605">
    <property type="component" value="Unassembled WGS sequence"/>
</dbReference>
<sequence length="90" mass="10619">MSILKFVFRKKREKNSLQSTKLYIVVEDKITKEIRVEERDLAYVAHRNNIGGWTYEEILKDGYIIFETLSKEELKNKLIGLSRKSLRVSA</sequence>
<gene>
    <name evidence="1" type="ORF">JWYL7_0575</name>
    <name evidence="2" type="ORF">SAMN05661008_00314</name>
</gene>
<keyword evidence="4" id="KW-1185">Reference proteome</keyword>
<dbReference type="AlphaFoldDB" id="A0A150FR28"/>
<evidence type="ECO:0000313" key="1">
    <source>
        <dbReference type="EMBL" id="KXZ39500.1"/>
    </source>
</evidence>
<dbReference type="EMBL" id="LSFY01000001">
    <property type="protein sequence ID" value="KXZ39500.1"/>
    <property type="molecule type" value="Genomic_DNA"/>
</dbReference>